<dbReference type="InterPro" id="IPR019734">
    <property type="entry name" value="TPR_rpt"/>
</dbReference>
<evidence type="ECO:0000259" key="8">
    <source>
        <dbReference type="PROSITE" id="PS50865"/>
    </source>
</evidence>
<evidence type="ECO:0000256" key="3">
    <source>
        <dbReference type="ARBA" id="ARBA00022771"/>
    </source>
</evidence>
<keyword evidence="5" id="KW-0862">Zinc</keyword>
<dbReference type="Pfam" id="PF00515">
    <property type="entry name" value="TPR_1"/>
    <property type="match status" value="1"/>
</dbReference>
<proteinExistence type="predicted"/>
<keyword evidence="1" id="KW-0479">Metal-binding</keyword>
<accession>A0A813R5M0</accession>
<reference evidence="9" key="1">
    <citation type="submission" date="2021-02" db="EMBL/GenBank/DDBJ databases">
        <authorList>
            <person name="Nowell W R."/>
        </authorList>
    </citation>
    <scope>NUCLEOTIDE SEQUENCE</scope>
    <source>
        <strain evidence="9">Ploen Becks lab</strain>
    </source>
</reference>
<keyword evidence="2" id="KW-0677">Repeat</keyword>
<dbReference type="SUPFAM" id="SSF81901">
    <property type="entry name" value="HCP-like"/>
    <property type="match status" value="1"/>
</dbReference>
<name>A0A813R5M0_9BILA</name>
<dbReference type="Pfam" id="PF18738">
    <property type="entry name" value="HEPN_DZIP3"/>
    <property type="match status" value="1"/>
</dbReference>
<feature type="repeat" description="TPR" evidence="7">
    <location>
        <begin position="728"/>
        <end position="761"/>
    </location>
</feature>
<keyword evidence="3 6" id="KW-0863">Zinc-finger</keyword>
<keyword evidence="10" id="KW-1185">Reference proteome</keyword>
<dbReference type="InterPro" id="IPR041249">
    <property type="entry name" value="HEPN_DZIP3"/>
</dbReference>
<evidence type="ECO:0000313" key="10">
    <source>
        <dbReference type="Proteomes" id="UP000663879"/>
    </source>
</evidence>
<evidence type="ECO:0000256" key="4">
    <source>
        <dbReference type="ARBA" id="ARBA00022803"/>
    </source>
</evidence>
<dbReference type="InterPro" id="IPR011990">
    <property type="entry name" value="TPR-like_helical_dom_sf"/>
</dbReference>
<dbReference type="AlphaFoldDB" id="A0A813R5M0"/>
<dbReference type="GO" id="GO:0016020">
    <property type="term" value="C:membrane"/>
    <property type="evidence" value="ECO:0007669"/>
    <property type="project" value="TreeGrafter"/>
</dbReference>
<dbReference type="PANTHER" id="PTHR45831:SF2">
    <property type="entry name" value="LD24721P"/>
    <property type="match status" value="1"/>
</dbReference>
<feature type="domain" description="MYND-type" evidence="8">
    <location>
        <begin position="1043"/>
        <end position="1082"/>
    </location>
</feature>
<dbReference type="Pfam" id="PF01753">
    <property type="entry name" value="zf-MYND"/>
    <property type="match status" value="1"/>
</dbReference>
<dbReference type="SUPFAM" id="SSF48452">
    <property type="entry name" value="TPR-like"/>
    <property type="match status" value="2"/>
</dbReference>
<dbReference type="InterPro" id="IPR002893">
    <property type="entry name" value="Znf_MYND"/>
</dbReference>
<dbReference type="GO" id="GO:0008270">
    <property type="term" value="F:zinc ion binding"/>
    <property type="evidence" value="ECO:0007669"/>
    <property type="project" value="UniProtKB-KW"/>
</dbReference>
<dbReference type="InterPro" id="IPR047150">
    <property type="entry name" value="SGT"/>
</dbReference>
<evidence type="ECO:0000256" key="5">
    <source>
        <dbReference type="ARBA" id="ARBA00022833"/>
    </source>
</evidence>
<sequence>MSLSEDVINFINLQRLLTKSTEIIRSIFLNNYKRVYDEDWIENGQSAEKFFLNGDGKRAFLKMNQDQKQHANLGDSTKWDISLFIVIFYNSKLIDRTSLEDIEIIKNIRNTIAHNPTMSLTLDQFENHWSQISKCLVNLGQSKKELDLFKSNLNKTETSVSNEKFEQLKLKANEFYKREQFQKSIDLYNQAIEINNLSTDNKAVLFSNRSLAYLKLYEQNNRLDRNYLFKALVDAEQANIYKPQWSKTYARLGQVYAELNEYKKSIDFYTQALVLDPSNEEYKNLLAKIKNLKFEQNRFAHLDESSQPKTSEERRDEIFKKVKERLGDDLQDKKLIKQFEALKKEIIKIDKSYEDVFMGNEYRDGSSTCKQNFELAAKYYAKAAQKGNPEAMYNLALLHREGKGVKLDNQLAVNLFKQASSKSPVLKYKNSEVPVFGVVESKHALGIMYEYGMYVNKNISLAIEYYQSAVDQGSIESANNLGLLYMSGDGVAKDLDRAENLFLLCHKRGGNNDSITNLVTLYMLKGDPEKALLWHKRDLARNSVHANERNSQIMKAIEDLRQKQKELNIPANQSVENYVKQKFPHLNKLAKLQKNSYPHSTNNKLIFDPKMISQYADNGSVTAQIMLEAMMNFYEALELFKKSKNINSDIPTIVDKITLAYELESVVCQIPIDLQEELIKKLELFVNKKEPGPADCKARLCLMYLRISDYKHNLEFINESIKKHPDCTRMYEIRGVTYSFMGDYKRGLKEIEYVLRKEPDNSHCMFYKAGCLKNLSRFSEAVKAYEQFIEISPVDARSIPESYYSIGYCKLANENKSKEKEMKEIKNCLRMAEKSEKLQLPCFLPVESQAKVFLKTLLELSGGLSLSDGNDDEIKPIQSTNDESKLSRNEYRIDLIKKHRKLFDDMREKLESLFKAKTTIKPPRTQKMPYSLVGLKEITLNQIDFSQDEVLMGYVLSVRVFDVPIFGFSSVFFVIDDDENQCERLSVYNLGENYDEISQDFSVGTWLMIINPYVRLAADGSPAIRVDDPKSIIFTGRKTEKMCRYCGRENSKFTCSKCTKACYCSRDCQSNDWKELNHKHVCF</sequence>
<dbReference type="PANTHER" id="PTHR45831">
    <property type="entry name" value="LD24721P"/>
    <property type="match status" value="1"/>
</dbReference>
<dbReference type="EMBL" id="CAJNOC010000561">
    <property type="protein sequence ID" value="CAF0777001.1"/>
    <property type="molecule type" value="Genomic_DNA"/>
</dbReference>
<evidence type="ECO:0000313" key="9">
    <source>
        <dbReference type="EMBL" id="CAF0777001.1"/>
    </source>
</evidence>
<keyword evidence="4 7" id="KW-0802">TPR repeat</keyword>
<dbReference type="PROSITE" id="PS01360">
    <property type="entry name" value="ZF_MYND_1"/>
    <property type="match status" value="1"/>
</dbReference>
<dbReference type="SMART" id="SM00671">
    <property type="entry name" value="SEL1"/>
    <property type="match status" value="4"/>
</dbReference>
<gene>
    <name evidence="9" type="ORF">OXX778_LOCUS5255</name>
</gene>
<comment type="caution">
    <text evidence="9">The sequence shown here is derived from an EMBL/GenBank/DDBJ whole genome shotgun (WGS) entry which is preliminary data.</text>
</comment>
<dbReference type="Gene3D" id="6.10.140.2220">
    <property type="match status" value="1"/>
</dbReference>
<dbReference type="PROSITE" id="PS50293">
    <property type="entry name" value="TPR_REGION"/>
    <property type="match status" value="1"/>
</dbReference>
<dbReference type="Proteomes" id="UP000663879">
    <property type="component" value="Unassembled WGS sequence"/>
</dbReference>
<dbReference type="Pfam" id="PF13432">
    <property type="entry name" value="TPR_16"/>
    <property type="match status" value="1"/>
</dbReference>
<dbReference type="Pfam" id="PF08238">
    <property type="entry name" value="Sel1"/>
    <property type="match status" value="4"/>
</dbReference>
<protein>
    <recommendedName>
        <fullName evidence="8">MYND-type domain-containing protein</fullName>
    </recommendedName>
</protein>
<organism evidence="9 10">
    <name type="scientific">Brachionus calyciflorus</name>
    <dbReference type="NCBI Taxonomy" id="104777"/>
    <lineage>
        <taxon>Eukaryota</taxon>
        <taxon>Metazoa</taxon>
        <taxon>Spiralia</taxon>
        <taxon>Gnathifera</taxon>
        <taxon>Rotifera</taxon>
        <taxon>Eurotatoria</taxon>
        <taxon>Monogononta</taxon>
        <taxon>Pseudotrocha</taxon>
        <taxon>Ploima</taxon>
        <taxon>Brachionidae</taxon>
        <taxon>Brachionus</taxon>
    </lineage>
</organism>
<dbReference type="GO" id="GO:0006620">
    <property type="term" value="P:post-translational protein targeting to endoplasmic reticulum membrane"/>
    <property type="evidence" value="ECO:0007669"/>
    <property type="project" value="TreeGrafter"/>
</dbReference>
<evidence type="ECO:0000256" key="7">
    <source>
        <dbReference type="PROSITE-ProRule" id="PRU00339"/>
    </source>
</evidence>
<dbReference type="PROSITE" id="PS50865">
    <property type="entry name" value="ZF_MYND_2"/>
    <property type="match status" value="1"/>
</dbReference>
<dbReference type="GO" id="GO:0060090">
    <property type="term" value="F:molecular adaptor activity"/>
    <property type="evidence" value="ECO:0007669"/>
    <property type="project" value="TreeGrafter"/>
</dbReference>
<evidence type="ECO:0000256" key="6">
    <source>
        <dbReference type="PROSITE-ProRule" id="PRU00134"/>
    </source>
</evidence>
<dbReference type="Gene3D" id="1.25.40.10">
    <property type="entry name" value="Tetratricopeptide repeat domain"/>
    <property type="match status" value="3"/>
</dbReference>
<dbReference type="SUPFAM" id="SSF144232">
    <property type="entry name" value="HIT/MYND zinc finger-like"/>
    <property type="match status" value="1"/>
</dbReference>
<dbReference type="PROSITE" id="PS50005">
    <property type="entry name" value="TPR"/>
    <property type="match status" value="2"/>
</dbReference>
<dbReference type="GO" id="GO:0072380">
    <property type="term" value="C:TRC complex"/>
    <property type="evidence" value="ECO:0007669"/>
    <property type="project" value="TreeGrafter"/>
</dbReference>
<feature type="repeat" description="TPR" evidence="7">
    <location>
        <begin position="246"/>
        <end position="279"/>
    </location>
</feature>
<dbReference type="InterPro" id="IPR006597">
    <property type="entry name" value="Sel1-like"/>
</dbReference>
<evidence type="ECO:0000256" key="1">
    <source>
        <dbReference type="ARBA" id="ARBA00022723"/>
    </source>
</evidence>
<evidence type="ECO:0000256" key="2">
    <source>
        <dbReference type="ARBA" id="ARBA00022737"/>
    </source>
</evidence>
<dbReference type="SMART" id="SM00028">
    <property type="entry name" value="TPR"/>
    <property type="match status" value="6"/>
</dbReference>
<dbReference type="OrthoDB" id="2423701at2759"/>